<keyword evidence="4" id="KW-1185">Reference proteome</keyword>
<accession>A0A9W7F345</accession>
<sequence length="229" mass="24454">MLRLALLLILSLLTASEAWMVGTVGRAVRPSGFSTILRATAADVISAAKAAEAKFGKGSPEAMVAWSEVEEVNSASTPDMSSLDEECDITTSACEEYQTKMAQLEELLKENSKTFEKMKKLANDVKEVPRAVKTASVVPSKESHLTPYAASALQTAIAEAKAATKKFGGTSPEAAVAWDNVEELSASDNSSAQQPSLSDECLVDMVEACEALEELQNKVITEMHKTGSY</sequence>
<keyword evidence="2" id="KW-0732">Signal</keyword>
<feature type="signal peptide" evidence="2">
    <location>
        <begin position="1"/>
        <end position="18"/>
    </location>
</feature>
<proteinExistence type="predicted"/>
<keyword evidence="1" id="KW-0175">Coiled coil</keyword>
<evidence type="ECO:0000313" key="3">
    <source>
        <dbReference type="EMBL" id="GMH99752.1"/>
    </source>
</evidence>
<dbReference type="AlphaFoldDB" id="A0A9W7F345"/>
<dbReference type="Pfam" id="PF02672">
    <property type="entry name" value="CP12"/>
    <property type="match status" value="1"/>
</dbReference>
<dbReference type="OrthoDB" id="195322at2759"/>
<reference evidence="4" key="1">
    <citation type="journal article" date="2023" name="Commun. Biol.">
        <title>Genome analysis of Parmales, the sister group of diatoms, reveals the evolutionary specialization of diatoms from phago-mixotrophs to photoautotrophs.</title>
        <authorList>
            <person name="Ban H."/>
            <person name="Sato S."/>
            <person name="Yoshikawa S."/>
            <person name="Yamada K."/>
            <person name="Nakamura Y."/>
            <person name="Ichinomiya M."/>
            <person name="Sato N."/>
            <person name="Blanc-Mathieu R."/>
            <person name="Endo H."/>
            <person name="Kuwata A."/>
            <person name="Ogata H."/>
        </authorList>
    </citation>
    <scope>NUCLEOTIDE SEQUENCE [LARGE SCALE GENOMIC DNA]</scope>
    <source>
        <strain evidence="4">NIES 3700</strain>
    </source>
</reference>
<dbReference type="EMBL" id="BRXW01000015">
    <property type="protein sequence ID" value="GMH99752.1"/>
    <property type="molecule type" value="Genomic_DNA"/>
</dbReference>
<organism evidence="3 4">
    <name type="scientific">Triparma laevis f. longispina</name>
    <dbReference type="NCBI Taxonomy" id="1714387"/>
    <lineage>
        <taxon>Eukaryota</taxon>
        <taxon>Sar</taxon>
        <taxon>Stramenopiles</taxon>
        <taxon>Ochrophyta</taxon>
        <taxon>Bolidophyceae</taxon>
        <taxon>Parmales</taxon>
        <taxon>Triparmaceae</taxon>
        <taxon>Triparma</taxon>
    </lineage>
</organism>
<protein>
    <submittedName>
        <fullName evidence="3">Uncharacterized protein</fullName>
    </submittedName>
</protein>
<dbReference type="Proteomes" id="UP001165122">
    <property type="component" value="Unassembled WGS sequence"/>
</dbReference>
<gene>
    <name evidence="3" type="ORF">TrLO_g9589</name>
</gene>
<evidence type="ECO:0000256" key="2">
    <source>
        <dbReference type="SAM" id="SignalP"/>
    </source>
</evidence>
<evidence type="ECO:0000256" key="1">
    <source>
        <dbReference type="SAM" id="Coils"/>
    </source>
</evidence>
<evidence type="ECO:0000313" key="4">
    <source>
        <dbReference type="Proteomes" id="UP001165122"/>
    </source>
</evidence>
<comment type="caution">
    <text evidence="3">The sequence shown here is derived from an EMBL/GenBank/DDBJ whole genome shotgun (WGS) entry which is preliminary data.</text>
</comment>
<feature type="coiled-coil region" evidence="1">
    <location>
        <begin position="87"/>
        <end position="124"/>
    </location>
</feature>
<feature type="chain" id="PRO_5040948987" evidence="2">
    <location>
        <begin position="19"/>
        <end position="229"/>
    </location>
</feature>
<name>A0A9W7F345_9STRA</name>